<evidence type="ECO:0000313" key="6">
    <source>
        <dbReference type="Proteomes" id="UP001596390"/>
    </source>
</evidence>
<accession>A0ABD5YL61</accession>
<keyword evidence="1 5" id="KW-0328">Glycosyltransferase</keyword>
<evidence type="ECO:0000256" key="1">
    <source>
        <dbReference type="ARBA" id="ARBA00022676"/>
    </source>
</evidence>
<dbReference type="InterPro" id="IPR028098">
    <property type="entry name" value="Glyco_trans_4-like_N"/>
</dbReference>
<feature type="domain" description="Glycosyl transferase family 1" evidence="3">
    <location>
        <begin position="223"/>
        <end position="380"/>
    </location>
</feature>
<dbReference type="EC" id="2.4.-.-" evidence="5"/>
<gene>
    <name evidence="5" type="ORF">ACFQMK_13895</name>
</gene>
<keyword evidence="2 5" id="KW-0808">Transferase</keyword>
<dbReference type="Proteomes" id="UP001596390">
    <property type="component" value="Unassembled WGS sequence"/>
</dbReference>
<keyword evidence="6" id="KW-1185">Reference proteome</keyword>
<evidence type="ECO:0000256" key="2">
    <source>
        <dbReference type="ARBA" id="ARBA00022679"/>
    </source>
</evidence>
<dbReference type="CDD" id="cd03801">
    <property type="entry name" value="GT4_PimA-like"/>
    <property type="match status" value="1"/>
</dbReference>
<dbReference type="Pfam" id="PF13439">
    <property type="entry name" value="Glyco_transf_4"/>
    <property type="match status" value="1"/>
</dbReference>
<dbReference type="PANTHER" id="PTHR12526:SF510">
    <property type="entry name" value="D-INOSITOL 3-PHOSPHATE GLYCOSYLTRANSFERASE"/>
    <property type="match status" value="1"/>
</dbReference>
<dbReference type="Pfam" id="PF00534">
    <property type="entry name" value="Glycos_transf_1"/>
    <property type="match status" value="1"/>
</dbReference>
<evidence type="ECO:0000259" key="3">
    <source>
        <dbReference type="Pfam" id="PF00534"/>
    </source>
</evidence>
<sequence>MHVLGLTDHLGNVGGAEISARTILSGLAVRDDVDAVTVVGIDDSDAKRLDFDGVEVVPVDPPPGADSLPDFAVDLLVERRLARAARSRAADADVVHAHHRRSALALSRLDVEPPTVATVRDFWPACPISIYDVGGERCTGCDDRLNDCVAHQGWDGLTEPGVKAYLLAKRRHQRPALAAADCGVFIADHIRERFAGSVELPDYTETIYNPVDVDTDVAPADFDAPTFVTASSLSESKGVETAVRAMGRVVEEFPDARLLAFGDGPQHESLEALADDVAPGAVEFHGRVDPEAVYEAMAGATGTVFPSVWDEPFGRITVESMALGTPVVGSDVGGIAEVIEDGETGLLFPPGDESALAEHLLALCRDSSLREGLGDAGRERAADFTPARVAEEHRALFERLVGE</sequence>
<dbReference type="PANTHER" id="PTHR12526">
    <property type="entry name" value="GLYCOSYLTRANSFERASE"/>
    <property type="match status" value="1"/>
</dbReference>
<protein>
    <submittedName>
        <fullName evidence="5">Glycosyltransferase family 4 protein</fullName>
        <ecNumber evidence="5">2.4.-.-</ecNumber>
    </submittedName>
</protein>
<dbReference type="EMBL" id="JBHSZZ010000067">
    <property type="protein sequence ID" value="MFC7187951.1"/>
    <property type="molecule type" value="Genomic_DNA"/>
</dbReference>
<name>A0ABD5YL61_9EURY</name>
<dbReference type="InterPro" id="IPR001296">
    <property type="entry name" value="Glyco_trans_1"/>
</dbReference>
<dbReference type="RefSeq" id="WP_267665406.1">
    <property type="nucleotide sequence ID" value="NZ_JAODIX010000067.1"/>
</dbReference>
<reference evidence="5 6" key="1">
    <citation type="journal article" date="2019" name="Int. J. Syst. Evol. Microbiol.">
        <title>The Global Catalogue of Microorganisms (GCM) 10K type strain sequencing project: providing services to taxonomists for standard genome sequencing and annotation.</title>
        <authorList>
            <consortium name="The Broad Institute Genomics Platform"/>
            <consortium name="The Broad Institute Genome Sequencing Center for Infectious Disease"/>
            <person name="Wu L."/>
            <person name="Ma J."/>
        </authorList>
    </citation>
    <scope>NUCLEOTIDE SEQUENCE [LARGE SCALE GENOMIC DNA]</scope>
    <source>
        <strain evidence="5 6">Q85</strain>
    </source>
</reference>
<evidence type="ECO:0000259" key="4">
    <source>
        <dbReference type="Pfam" id="PF13439"/>
    </source>
</evidence>
<dbReference type="SUPFAM" id="SSF53756">
    <property type="entry name" value="UDP-Glycosyltransferase/glycogen phosphorylase"/>
    <property type="match status" value="1"/>
</dbReference>
<evidence type="ECO:0000313" key="5">
    <source>
        <dbReference type="EMBL" id="MFC7187951.1"/>
    </source>
</evidence>
<dbReference type="Gene3D" id="3.40.50.2000">
    <property type="entry name" value="Glycogen Phosphorylase B"/>
    <property type="match status" value="2"/>
</dbReference>
<dbReference type="GO" id="GO:0016757">
    <property type="term" value="F:glycosyltransferase activity"/>
    <property type="evidence" value="ECO:0007669"/>
    <property type="project" value="UniProtKB-KW"/>
</dbReference>
<proteinExistence type="predicted"/>
<organism evidence="5 6">
    <name type="scientific">Halorubrum yunnanense</name>
    <dbReference type="NCBI Taxonomy" id="1526162"/>
    <lineage>
        <taxon>Archaea</taxon>
        <taxon>Methanobacteriati</taxon>
        <taxon>Methanobacteriota</taxon>
        <taxon>Stenosarchaea group</taxon>
        <taxon>Halobacteria</taxon>
        <taxon>Halobacteriales</taxon>
        <taxon>Haloferacaceae</taxon>
        <taxon>Halorubrum</taxon>
    </lineage>
</organism>
<feature type="domain" description="Glycosyltransferase subfamily 4-like N-terminal" evidence="4">
    <location>
        <begin position="13"/>
        <end position="214"/>
    </location>
</feature>
<dbReference type="AlphaFoldDB" id="A0ABD5YL61"/>
<comment type="caution">
    <text evidence="5">The sequence shown here is derived from an EMBL/GenBank/DDBJ whole genome shotgun (WGS) entry which is preliminary data.</text>
</comment>